<evidence type="ECO:0000313" key="3">
    <source>
        <dbReference type="Proteomes" id="UP001223712"/>
    </source>
</evidence>
<protein>
    <submittedName>
        <fullName evidence="2">SGNH/GDSL hydrolase family protein</fullName>
        <ecNumber evidence="2">3.1.-.-</ecNumber>
    </submittedName>
</protein>
<name>A0ABT8CMQ3_9VIBR</name>
<reference evidence="3" key="1">
    <citation type="journal article" date="2019" name="Int. J. Syst. Evol. Microbiol.">
        <title>The Global Catalogue of Microorganisms (GCM) 10K type strain sequencing project: providing services to taxonomists for standard genome sequencing and annotation.</title>
        <authorList>
            <consortium name="The Broad Institute Genomics Platform"/>
            <consortium name="The Broad Institute Genome Sequencing Center for Infectious Disease"/>
            <person name="Wu L."/>
            <person name="Ma J."/>
        </authorList>
    </citation>
    <scope>NUCLEOTIDE SEQUENCE [LARGE SCALE GENOMIC DNA]</scope>
    <source>
        <strain evidence="3">CECT 7226</strain>
    </source>
</reference>
<dbReference type="Proteomes" id="UP001223712">
    <property type="component" value="Unassembled WGS sequence"/>
</dbReference>
<sequence>MEDEQLLAALQQHPVLDLYQLFQEVGQTQSLYTLLERLSSLKEHHHLDTRLSPFKPHIEALLAQFDRTTPDSEILKSVAIQSEIQQRGHSMSRYIMASDNHRHFSPSVDLVMFGDSITEWAPWADIFREISMVNRGLAGDTTAGMLSRIDTTLNVKPKLVCFMAGINDLAQGYSVDHIYQNYIEILTTWRVQGISILVQSTLYVGCRLQGLNVQVSLLNQRLQAYCEQHEIEFLDVNKVLAPNQLLSNRYSCDDLHLNAQAYQAWSALLQPKIEVLLLKTTQSAIDLSSMT</sequence>
<accession>A0ABT8CMQ3</accession>
<dbReference type="EC" id="3.1.-.-" evidence="2"/>
<comment type="caution">
    <text evidence="2">The sequence shown here is derived from an EMBL/GenBank/DDBJ whole genome shotgun (WGS) entry which is preliminary data.</text>
</comment>
<dbReference type="Pfam" id="PF13472">
    <property type="entry name" value="Lipase_GDSL_2"/>
    <property type="match status" value="1"/>
</dbReference>
<keyword evidence="3" id="KW-1185">Reference proteome</keyword>
<evidence type="ECO:0000313" key="2">
    <source>
        <dbReference type="EMBL" id="MDN3702709.1"/>
    </source>
</evidence>
<dbReference type="SUPFAM" id="SSF52266">
    <property type="entry name" value="SGNH hydrolase"/>
    <property type="match status" value="1"/>
</dbReference>
<dbReference type="PANTHER" id="PTHR30383">
    <property type="entry name" value="THIOESTERASE 1/PROTEASE 1/LYSOPHOSPHOLIPASE L1"/>
    <property type="match status" value="1"/>
</dbReference>
<dbReference type="EMBL" id="JAUFQY010000002">
    <property type="protein sequence ID" value="MDN3702709.1"/>
    <property type="molecule type" value="Genomic_DNA"/>
</dbReference>
<organism evidence="2 3">
    <name type="scientific">Vibrio artabrorum</name>
    <dbReference type="NCBI Taxonomy" id="446374"/>
    <lineage>
        <taxon>Bacteria</taxon>
        <taxon>Pseudomonadati</taxon>
        <taxon>Pseudomonadota</taxon>
        <taxon>Gammaproteobacteria</taxon>
        <taxon>Vibrionales</taxon>
        <taxon>Vibrionaceae</taxon>
        <taxon>Vibrio</taxon>
    </lineage>
</organism>
<feature type="domain" description="SGNH hydrolase-type esterase" evidence="1">
    <location>
        <begin position="113"/>
        <end position="264"/>
    </location>
</feature>
<gene>
    <name evidence="2" type="ORF">QWY96_20590</name>
</gene>
<evidence type="ECO:0000259" key="1">
    <source>
        <dbReference type="Pfam" id="PF13472"/>
    </source>
</evidence>
<dbReference type="CDD" id="cd01828">
    <property type="entry name" value="sialate_O-acetylesterase_like2"/>
    <property type="match status" value="1"/>
</dbReference>
<proteinExistence type="predicted"/>
<dbReference type="InterPro" id="IPR036514">
    <property type="entry name" value="SGNH_hydro_sf"/>
</dbReference>
<dbReference type="Gene3D" id="3.40.50.1110">
    <property type="entry name" value="SGNH hydrolase"/>
    <property type="match status" value="1"/>
</dbReference>
<keyword evidence="2" id="KW-0378">Hydrolase</keyword>
<dbReference type="InterPro" id="IPR051532">
    <property type="entry name" value="Ester_Hydrolysis_Enzymes"/>
</dbReference>
<dbReference type="RefSeq" id="WP_261840343.1">
    <property type="nucleotide sequence ID" value="NZ_AP025459.1"/>
</dbReference>
<dbReference type="GO" id="GO:0016787">
    <property type="term" value="F:hydrolase activity"/>
    <property type="evidence" value="ECO:0007669"/>
    <property type="project" value="UniProtKB-KW"/>
</dbReference>
<dbReference type="InterPro" id="IPR013830">
    <property type="entry name" value="SGNH_hydro"/>
</dbReference>